<evidence type="ECO:0000313" key="13">
    <source>
        <dbReference type="Proteomes" id="UP001150062"/>
    </source>
</evidence>
<sequence length="147" mass="16534">MNLRLHPRFFGPRIREIIREKVDSVVEGSCDPTYGFIISVVEIISIGNGLLDDETGFAKFPIKYKALVFNPFQFEVLDAVVISVNETGILTEVGPLVIFISKQSIPEEMKYDGESTPPCYKNADESEKIMNECEIRLQIIGLHPSKV</sequence>
<evidence type="ECO:0000256" key="5">
    <source>
        <dbReference type="ARBA" id="ARBA00023242"/>
    </source>
</evidence>
<dbReference type="EMBL" id="JAOAOG010000198">
    <property type="protein sequence ID" value="KAJ6240685.1"/>
    <property type="molecule type" value="Genomic_DNA"/>
</dbReference>
<dbReference type="GO" id="GO:0005665">
    <property type="term" value="C:RNA polymerase II, core complex"/>
    <property type="evidence" value="ECO:0007669"/>
    <property type="project" value="TreeGrafter"/>
</dbReference>
<dbReference type="InterPro" id="IPR036898">
    <property type="entry name" value="RNA_pol_Rpb7-like_N_sf"/>
</dbReference>
<dbReference type="InterPro" id="IPR005576">
    <property type="entry name" value="Rpb7-like_N"/>
</dbReference>
<evidence type="ECO:0000313" key="11">
    <source>
        <dbReference type="EMBL" id="KAJ6244611.1"/>
    </source>
</evidence>
<dbReference type="InterPro" id="IPR045113">
    <property type="entry name" value="Rpb7-like"/>
</dbReference>
<dbReference type="FunFam" id="2.40.50.140:FF:000043">
    <property type="entry name" value="DNA-directed RNA polymerase II subunit RPB7"/>
    <property type="match status" value="1"/>
</dbReference>
<comment type="similarity">
    <text evidence="2">Belongs to the eukaryotic RPB7/RPC8 RNA polymerase subunit family.</text>
</comment>
<name>A0AAV7Z7X4_9EUKA</name>
<dbReference type="Proteomes" id="UP001150062">
    <property type="component" value="Unassembled WGS sequence"/>
</dbReference>
<keyword evidence="13" id="KW-1185">Reference proteome</keyword>
<dbReference type="GO" id="GO:0000932">
    <property type="term" value="C:P-body"/>
    <property type="evidence" value="ECO:0007669"/>
    <property type="project" value="TreeGrafter"/>
</dbReference>
<accession>A0AAV7Z7X4</accession>
<dbReference type="PANTHER" id="PTHR12709">
    <property type="entry name" value="DNA-DIRECTED RNA POLYMERASE II, III"/>
    <property type="match status" value="1"/>
</dbReference>
<dbReference type="GO" id="GO:0003697">
    <property type="term" value="F:single-stranded DNA binding"/>
    <property type="evidence" value="ECO:0007669"/>
    <property type="project" value="TreeGrafter"/>
</dbReference>
<evidence type="ECO:0000256" key="3">
    <source>
        <dbReference type="ARBA" id="ARBA00022478"/>
    </source>
</evidence>
<dbReference type="InterPro" id="IPR003029">
    <property type="entry name" value="S1_domain"/>
</dbReference>
<dbReference type="PANTHER" id="PTHR12709:SF4">
    <property type="entry name" value="DNA-DIRECTED RNA POLYMERASE II SUBUNIT RPB7"/>
    <property type="match status" value="1"/>
</dbReference>
<dbReference type="Proteomes" id="UP001146793">
    <property type="component" value="Unassembled WGS sequence"/>
</dbReference>
<feature type="domain" description="RNA polymerase Rpb7-like N-terminal" evidence="7">
    <location>
        <begin position="1"/>
        <end position="51"/>
    </location>
</feature>
<keyword evidence="4" id="KW-0804">Transcription</keyword>
<dbReference type="Gene3D" id="3.30.1490.120">
    <property type="entry name" value="RNA polymerase Rpb7-like, N-terminal domain"/>
    <property type="match status" value="1"/>
</dbReference>
<evidence type="ECO:0000256" key="4">
    <source>
        <dbReference type="ARBA" id="ARBA00023163"/>
    </source>
</evidence>
<dbReference type="Pfam" id="PF00575">
    <property type="entry name" value="S1"/>
    <property type="match status" value="1"/>
</dbReference>
<dbReference type="EMBL" id="JANTQA010000036">
    <property type="protein sequence ID" value="KAJ3436248.1"/>
    <property type="molecule type" value="Genomic_DNA"/>
</dbReference>
<dbReference type="SUPFAM" id="SSF50249">
    <property type="entry name" value="Nucleic acid-binding proteins"/>
    <property type="match status" value="1"/>
</dbReference>
<dbReference type="FunFam" id="3.30.1490.120:FF:000001">
    <property type="entry name" value="DNA-directed RNA polymerase II subunit RPB7"/>
    <property type="match status" value="1"/>
</dbReference>
<evidence type="ECO:0000313" key="10">
    <source>
        <dbReference type="EMBL" id="KAJ6240685.1"/>
    </source>
</evidence>
<reference evidence="10" key="1">
    <citation type="submission" date="2022-08" db="EMBL/GenBank/DDBJ databases">
        <title>Novel sulfate-reducing endosymbionts in the free-living metamonad Anaeramoeba.</title>
        <authorList>
            <person name="Jerlstrom-Hultqvist J."/>
            <person name="Cepicka I."/>
            <person name="Gallot-Lavallee L."/>
            <person name="Salas-Leiva D."/>
            <person name="Curtis B.A."/>
            <person name="Zahonova K."/>
            <person name="Pipaliya S."/>
            <person name="Dacks J."/>
            <person name="Roger A.J."/>
        </authorList>
    </citation>
    <scope>NUCLEOTIDE SEQUENCE</scope>
    <source>
        <strain evidence="10">Schooner1</strain>
    </source>
</reference>
<dbReference type="GO" id="GO:0045948">
    <property type="term" value="P:positive regulation of translational initiation"/>
    <property type="evidence" value="ECO:0007669"/>
    <property type="project" value="TreeGrafter"/>
</dbReference>
<dbReference type="GO" id="GO:0060213">
    <property type="term" value="P:positive regulation of nuclear-transcribed mRNA poly(A) tail shortening"/>
    <property type="evidence" value="ECO:0007669"/>
    <property type="project" value="TreeGrafter"/>
</dbReference>
<organism evidence="8 12">
    <name type="scientific">Anaeramoeba flamelloides</name>
    <dbReference type="NCBI Taxonomy" id="1746091"/>
    <lineage>
        <taxon>Eukaryota</taxon>
        <taxon>Metamonada</taxon>
        <taxon>Anaeramoebidae</taxon>
        <taxon>Anaeramoeba</taxon>
    </lineage>
</organism>
<dbReference type="Pfam" id="PF03876">
    <property type="entry name" value="SHS2_Rpb7-N"/>
    <property type="match status" value="1"/>
</dbReference>
<comment type="caution">
    <text evidence="8">The sequence shown here is derived from an EMBL/GenBank/DDBJ whole genome shotgun (WGS) entry which is preliminary data.</text>
</comment>
<evidence type="ECO:0000313" key="8">
    <source>
        <dbReference type="EMBL" id="KAJ3436248.1"/>
    </source>
</evidence>
<evidence type="ECO:0000313" key="9">
    <source>
        <dbReference type="EMBL" id="KAJ3437973.1"/>
    </source>
</evidence>
<evidence type="ECO:0000256" key="2">
    <source>
        <dbReference type="ARBA" id="ARBA00009307"/>
    </source>
</evidence>
<dbReference type="GO" id="GO:0031369">
    <property type="term" value="F:translation initiation factor binding"/>
    <property type="evidence" value="ECO:0007669"/>
    <property type="project" value="TreeGrafter"/>
</dbReference>
<evidence type="ECO:0000259" key="7">
    <source>
        <dbReference type="Pfam" id="PF03876"/>
    </source>
</evidence>
<dbReference type="Gene3D" id="2.40.50.140">
    <property type="entry name" value="Nucleic acid-binding proteins"/>
    <property type="match status" value="1"/>
</dbReference>
<comment type="subcellular location">
    <subcellularLocation>
        <location evidence="1">Nucleus</location>
    </subcellularLocation>
</comment>
<dbReference type="EMBL" id="JAOAOG010000163">
    <property type="protein sequence ID" value="KAJ6244611.1"/>
    <property type="molecule type" value="Genomic_DNA"/>
</dbReference>
<dbReference type="GO" id="GO:0006367">
    <property type="term" value="P:transcription initiation at RNA polymerase II promoter"/>
    <property type="evidence" value="ECO:0007669"/>
    <property type="project" value="TreeGrafter"/>
</dbReference>
<dbReference type="InterPro" id="IPR012340">
    <property type="entry name" value="NA-bd_OB-fold"/>
</dbReference>
<dbReference type="SUPFAM" id="SSF88798">
    <property type="entry name" value="N-terminal, heterodimerisation domain of RBP7 (RpoE)"/>
    <property type="match status" value="1"/>
</dbReference>
<dbReference type="GO" id="GO:0003727">
    <property type="term" value="F:single-stranded RNA binding"/>
    <property type="evidence" value="ECO:0007669"/>
    <property type="project" value="TreeGrafter"/>
</dbReference>
<protein>
    <submittedName>
        <fullName evidence="8">DNA-directed RNA polymerase ii subunit rpb7</fullName>
    </submittedName>
</protein>
<keyword evidence="3 8" id="KW-0240">DNA-directed RNA polymerase</keyword>
<evidence type="ECO:0000313" key="12">
    <source>
        <dbReference type="Proteomes" id="UP001146793"/>
    </source>
</evidence>
<dbReference type="EMBL" id="JANTQA010000033">
    <property type="protein sequence ID" value="KAJ3437973.1"/>
    <property type="molecule type" value="Genomic_DNA"/>
</dbReference>
<gene>
    <name evidence="9" type="ORF">M0812_17151</name>
    <name evidence="8" type="ORF">M0812_18305</name>
    <name evidence="11" type="ORF">M0813_21197</name>
    <name evidence="10" type="ORF">M0813_23783</name>
</gene>
<feature type="domain" description="S1 motif" evidence="6">
    <location>
        <begin position="75"/>
        <end position="142"/>
    </location>
</feature>
<reference evidence="8" key="2">
    <citation type="submission" date="2022-08" db="EMBL/GenBank/DDBJ databases">
        <title>Novel sulphate-reducing endosymbionts in the free-living metamonad Anaeramoeba.</title>
        <authorList>
            <person name="Jerlstrom-Hultqvist J."/>
            <person name="Cepicka I."/>
            <person name="Gallot-Lavallee L."/>
            <person name="Salas-Leiva D."/>
            <person name="Curtis B.A."/>
            <person name="Zahonova K."/>
            <person name="Pipaliya S."/>
            <person name="Dacks J."/>
            <person name="Roger A.J."/>
        </authorList>
    </citation>
    <scope>NUCLEOTIDE SEQUENCE</scope>
    <source>
        <strain evidence="8">Busselton2</strain>
    </source>
</reference>
<evidence type="ECO:0000256" key="1">
    <source>
        <dbReference type="ARBA" id="ARBA00004123"/>
    </source>
</evidence>
<keyword evidence="5" id="KW-0539">Nucleus</keyword>
<evidence type="ECO:0000259" key="6">
    <source>
        <dbReference type="Pfam" id="PF00575"/>
    </source>
</evidence>
<proteinExistence type="inferred from homology"/>
<dbReference type="AlphaFoldDB" id="A0AAV7Z7X4"/>